<dbReference type="Proteomes" id="UP000007089">
    <property type="component" value="Chromosome"/>
</dbReference>
<protein>
    <submittedName>
        <fullName evidence="2">SMC domain protein</fullName>
    </submittedName>
</protein>
<gene>
    <name evidence="2" type="ordered locus">A2cp1_1103</name>
</gene>
<dbReference type="RefSeq" id="WP_012632443.1">
    <property type="nucleotide sequence ID" value="NC_011891.1"/>
</dbReference>
<dbReference type="Gene3D" id="3.40.50.300">
    <property type="entry name" value="P-loop containing nucleotide triphosphate hydrolases"/>
    <property type="match status" value="2"/>
</dbReference>
<dbReference type="PANTHER" id="PTHR32114">
    <property type="entry name" value="ABC TRANSPORTER ABCH.3"/>
    <property type="match status" value="1"/>
</dbReference>
<dbReference type="EMBL" id="CP001359">
    <property type="protein sequence ID" value="ACL64451.1"/>
    <property type="molecule type" value="Genomic_DNA"/>
</dbReference>
<reference evidence="2" key="1">
    <citation type="submission" date="2009-01" db="EMBL/GenBank/DDBJ databases">
        <title>Complete sequence of Anaeromyxobacter dehalogenans 2CP-1.</title>
        <authorList>
            <consortium name="US DOE Joint Genome Institute"/>
            <person name="Lucas S."/>
            <person name="Copeland A."/>
            <person name="Lapidus A."/>
            <person name="Glavina del Rio T."/>
            <person name="Dalin E."/>
            <person name="Tice H."/>
            <person name="Bruce D."/>
            <person name="Goodwin L."/>
            <person name="Pitluck S."/>
            <person name="Saunders E."/>
            <person name="Brettin T."/>
            <person name="Detter J.C."/>
            <person name="Han C."/>
            <person name="Larimer F."/>
            <person name="Land M."/>
            <person name="Hauser L."/>
            <person name="Kyrpides N."/>
            <person name="Ovchinnikova G."/>
            <person name="Beliaev A.S."/>
            <person name="Richardson P."/>
        </authorList>
    </citation>
    <scope>NUCLEOTIDE SEQUENCE</scope>
    <source>
        <strain evidence="2">2CP-1</strain>
    </source>
</reference>
<dbReference type="HOGENOM" id="CLU_348739_0_0_7"/>
<organism evidence="2 3">
    <name type="scientific">Anaeromyxobacter dehalogenans (strain ATCC BAA-258 / DSM 21875 / 2CP-1)</name>
    <dbReference type="NCBI Taxonomy" id="455488"/>
    <lineage>
        <taxon>Bacteria</taxon>
        <taxon>Pseudomonadati</taxon>
        <taxon>Myxococcota</taxon>
        <taxon>Myxococcia</taxon>
        <taxon>Myxococcales</taxon>
        <taxon>Cystobacterineae</taxon>
        <taxon>Anaeromyxobacteraceae</taxon>
        <taxon>Anaeromyxobacter</taxon>
    </lineage>
</organism>
<feature type="domain" description="RecF/RecN/SMC N-terminal" evidence="1">
    <location>
        <begin position="5"/>
        <end position="759"/>
    </location>
</feature>
<accession>B8JF94</accession>
<name>B8JF94_ANAD2</name>
<proteinExistence type="predicted"/>
<dbReference type="InterPro" id="IPR027417">
    <property type="entry name" value="P-loop_NTPase"/>
</dbReference>
<dbReference type="PANTHER" id="PTHR32114:SF2">
    <property type="entry name" value="ABC TRANSPORTER ABCH.3"/>
    <property type="match status" value="1"/>
</dbReference>
<evidence type="ECO:0000313" key="3">
    <source>
        <dbReference type="Proteomes" id="UP000007089"/>
    </source>
</evidence>
<dbReference type="CDD" id="cd00267">
    <property type="entry name" value="ABC_ATPase"/>
    <property type="match status" value="1"/>
</dbReference>
<dbReference type="Pfam" id="PF02463">
    <property type="entry name" value="SMC_N"/>
    <property type="match status" value="1"/>
</dbReference>
<dbReference type="SUPFAM" id="SSF52540">
    <property type="entry name" value="P-loop containing nucleoside triphosphate hydrolases"/>
    <property type="match status" value="1"/>
</dbReference>
<dbReference type="AlphaFoldDB" id="B8JF94"/>
<evidence type="ECO:0000259" key="1">
    <source>
        <dbReference type="Pfam" id="PF02463"/>
    </source>
</evidence>
<sequence length="808" mass="87481">MIARLKRLSIKGFRRFEVEATVPLDADVILVHGPNGTGKSSVLNAIEFGLTGHVRDLELYRADYPRSLRNVKADAGEVGLSWADSKGEVYSSRLHVGSDNLVKGVPAVAGEDARFFQERCYLSQPRLTRLLETYQTPSEEDDEAPLVRFVRELLRLDVTSNLVDGLNDALDIRRLRKRSTALARLDANEKDVQQQLDVAGPALKAAEARAIELRARVAEKLGAAAALGDAFTADEEPARLRDQLGVLIAAAREEYNVVQSVRARVAGTVSSAAVSVPAMSADLPARLAEASSALKAVDAELTRAVDESVRSAALAGVSAALLPGESDPSARVRGVHEAISQAVSRVRVVDATRAELRGRIDVIEQRKRAINSARQEAVIVDQQAAASRKDLLSLLQRALPHVETSNHCPVCARDYGELERGSLAEGVRRQIGLLGGMTAADDAALRQERALRAEGDQLDRELSALRVQYDKLGAALLPETHAALQSAAERIDAAVALVERRAALVRGQAVLLNEQARANTLSLRQEWTVSEIARLANELGMAAPAEATLDAVGLVIEERSRVAKLREGQLLSALASVGELEAAQEAHVRARRSAERATAQANAVAVARKRVQKTVGQVKAVFDAAKETTKELVAHVFSAELNAIWVELFSRLAPSEVFAPRLSAPEIERRNIVVSAQAVADGVTPFAQLASVLSAGNLNTAALSLFLALHLVERPKMRVLLLDDPVQSMDDVHVIQLSALLRALVRQQHRQIVLAVHERALYDFLYSELGPSREGLKLVGIELSHATDPWRVTVSESRQEYVADGLPL</sequence>
<keyword evidence="3" id="KW-1185">Reference proteome</keyword>
<evidence type="ECO:0000313" key="2">
    <source>
        <dbReference type="EMBL" id="ACL64451.1"/>
    </source>
</evidence>
<dbReference type="InterPro" id="IPR003395">
    <property type="entry name" value="RecF/RecN/SMC_N"/>
</dbReference>
<dbReference type="KEGG" id="acp:A2cp1_1103"/>